<keyword evidence="1" id="KW-0472">Membrane</keyword>
<protein>
    <submittedName>
        <fullName evidence="2">Uncharacterized protein</fullName>
    </submittedName>
</protein>
<dbReference type="EMBL" id="VSSQ01131590">
    <property type="protein sequence ID" value="MPN58637.1"/>
    <property type="molecule type" value="Genomic_DNA"/>
</dbReference>
<name>A0A645J5G6_9ZZZZ</name>
<comment type="caution">
    <text evidence="2">The sequence shown here is derived from an EMBL/GenBank/DDBJ whole genome shotgun (WGS) entry which is preliminary data.</text>
</comment>
<feature type="transmembrane region" description="Helical" evidence="1">
    <location>
        <begin position="20"/>
        <end position="38"/>
    </location>
</feature>
<sequence>MIYSTDTSVIGMHSEVIDFLARYGLAGVFLLIMVMINFRKHVDREIEKNSSLIKISMRYIICITIFYSILNPVISIGAGLILFFIFPIFLRFLNLEIEGCYR</sequence>
<proteinExistence type="predicted"/>
<keyword evidence="1" id="KW-1133">Transmembrane helix</keyword>
<organism evidence="2">
    <name type="scientific">bioreactor metagenome</name>
    <dbReference type="NCBI Taxonomy" id="1076179"/>
    <lineage>
        <taxon>unclassified sequences</taxon>
        <taxon>metagenomes</taxon>
        <taxon>ecological metagenomes</taxon>
    </lineage>
</organism>
<evidence type="ECO:0000256" key="1">
    <source>
        <dbReference type="SAM" id="Phobius"/>
    </source>
</evidence>
<keyword evidence="1" id="KW-0812">Transmembrane</keyword>
<gene>
    <name evidence="2" type="ORF">SDC9_206344</name>
</gene>
<evidence type="ECO:0000313" key="2">
    <source>
        <dbReference type="EMBL" id="MPN58637.1"/>
    </source>
</evidence>
<dbReference type="AlphaFoldDB" id="A0A645J5G6"/>
<accession>A0A645J5G6</accession>
<reference evidence="2" key="1">
    <citation type="submission" date="2019-08" db="EMBL/GenBank/DDBJ databases">
        <authorList>
            <person name="Kucharzyk K."/>
            <person name="Murdoch R.W."/>
            <person name="Higgins S."/>
            <person name="Loffler F."/>
        </authorList>
    </citation>
    <scope>NUCLEOTIDE SEQUENCE</scope>
</reference>
<feature type="transmembrane region" description="Helical" evidence="1">
    <location>
        <begin position="59"/>
        <end position="86"/>
    </location>
</feature>